<name>A0ABX4YG37_9LEPT</name>
<dbReference type="EMBL" id="MCRM02000019">
    <property type="protein sequence ID" value="PNV74042.1"/>
    <property type="molecule type" value="Genomic_DNA"/>
</dbReference>
<protein>
    <submittedName>
        <fullName evidence="1">Uncharacterized protein</fullName>
    </submittedName>
</protein>
<accession>A0ABX4YG37</accession>
<comment type="caution">
    <text evidence="1">The sequence shown here is derived from an EMBL/GenBank/DDBJ whole genome shotgun (WGS) entry which is preliminary data.</text>
</comment>
<sequence length="115" mass="13260">MKKESENLPKIRTRFSGTVASVLTHRNPEQSRILIRDIRLLVSGRKIISAQDFYYSLRFRNLRLAAGDNVEFDARIRPDKKGVSSEKIRLNYPTKIFRKGGETYSLFPGSEVEDV</sequence>
<evidence type="ECO:0000313" key="2">
    <source>
        <dbReference type="Proteomes" id="UP000094669"/>
    </source>
</evidence>
<reference evidence="1" key="1">
    <citation type="submission" date="2018-01" db="EMBL/GenBank/DDBJ databases">
        <title>Genomic characterization of Leptospira inadai serogroup Lyme isolated from captured rat in Brazil and comparative analysis with human reference strain.</title>
        <authorList>
            <person name="Moreno L.Z."/>
            <person name="Loureiro A.P."/>
            <person name="Miraglia F."/>
            <person name="Kremer F.S."/>
            <person name="Eslabao M.R."/>
            <person name="Dellagostin O.A."/>
            <person name="Lilenbaum W."/>
            <person name="Moreno A.M."/>
        </authorList>
    </citation>
    <scope>NUCLEOTIDE SEQUENCE [LARGE SCALE GENOMIC DNA]</scope>
    <source>
        <strain evidence="1">M34/99</strain>
    </source>
</reference>
<dbReference type="Proteomes" id="UP000094669">
    <property type="component" value="Unassembled WGS sequence"/>
</dbReference>
<gene>
    <name evidence="1" type="ORF">BES34_015950</name>
</gene>
<dbReference type="RefSeq" id="WP_010413700.1">
    <property type="nucleotide sequence ID" value="NZ_MCRM02000019.1"/>
</dbReference>
<organism evidence="1 2">
    <name type="scientific">Leptospira inadai serovar Lyme</name>
    <dbReference type="NCBI Taxonomy" id="293084"/>
    <lineage>
        <taxon>Bacteria</taxon>
        <taxon>Pseudomonadati</taxon>
        <taxon>Spirochaetota</taxon>
        <taxon>Spirochaetia</taxon>
        <taxon>Leptospirales</taxon>
        <taxon>Leptospiraceae</taxon>
        <taxon>Leptospira</taxon>
    </lineage>
</organism>
<evidence type="ECO:0000313" key="1">
    <source>
        <dbReference type="EMBL" id="PNV74042.1"/>
    </source>
</evidence>
<proteinExistence type="predicted"/>
<keyword evidence="2" id="KW-1185">Reference proteome</keyword>